<dbReference type="InterPro" id="IPR027417">
    <property type="entry name" value="P-loop_NTPase"/>
</dbReference>
<name>A0A1G5FS35_9FLAO</name>
<dbReference type="PANTHER" id="PTHR42781:SF4">
    <property type="entry name" value="SPERMIDINE_PUTRESCINE IMPORT ATP-BINDING PROTEIN POTA"/>
    <property type="match status" value="1"/>
</dbReference>
<dbReference type="EMBL" id="FMVF01000005">
    <property type="protein sequence ID" value="SCY41964.1"/>
    <property type="molecule type" value="Genomic_DNA"/>
</dbReference>
<evidence type="ECO:0000256" key="2">
    <source>
        <dbReference type="ARBA" id="ARBA00022741"/>
    </source>
</evidence>
<keyword evidence="1" id="KW-0813">Transport</keyword>
<organism evidence="5 6">
    <name type="scientific">Flavobacterium caeni</name>
    <dbReference type="NCBI Taxonomy" id="490189"/>
    <lineage>
        <taxon>Bacteria</taxon>
        <taxon>Pseudomonadati</taxon>
        <taxon>Bacteroidota</taxon>
        <taxon>Flavobacteriia</taxon>
        <taxon>Flavobacteriales</taxon>
        <taxon>Flavobacteriaceae</taxon>
        <taxon>Flavobacterium</taxon>
    </lineage>
</organism>
<gene>
    <name evidence="5" type="ORF">SAMN02927903_01384</name>
</gene>
<dbReference type="Pfam" id="PF00005">
    <property type="entry name" value="ABC_tran"/>
    <property type="match status" value="1"/>
</dbReference>
<dbReference type="SUPFAM" id="SSF52540">
    <property type="entry name" value="P-loop containing nucleoside triphosphate hydrolases"/>
    <property type="match status" value="1"/>
</dbReference>
<keyword evidence="2" id="KW-0547">Nucleotide-binding</keyword>
<accession>A0A1G5FS35</accession>
<dbReference type="Gene3D" id="3.40.50.300">
    <property type="entry name" value="P-loop containing nucleotide triphosphate hydrolases"/>
    <property type="match status" value="1"/>
</dbReference>
<dbReference type="InterPro" id="IPR003439">
    <property type="entry name" value="ABC_transporter-like_ATP-bd"/>
</dbReference>
<dbReference type="InterPro" id="IPR017871">
    <property type="entry name" value="ABC_transporter-like_CS"/>
</dbReference>
<dbReference type="PROSITE" id="PS50893">
    <property type="entry name" value="ABC_TRANSPORTER_2"/>
    <property type="match status" value="1"/>
</dbReference>
<feature type="domain" description="ABC transporter" evidence="4">
    <location>
        <begin position="2"/>
        <end position="234"/>
    </location>
</feature>
<dbReference type="Proteomes" id="UP000199354">
    <property type="component" value="Unassembled WGS sequence"/>
</dbReference>
<sequence length="316" mass="35779">MLELREISFAYSDRKVIDAISLRLPQGAHLAVIGESGCGKSTLLKLIYGLYDLDQGEIHYDDEPVLGPKFNLIPGMDFMKYLAQDFDLMPFITVAENVGKYLSNIYKDKKQARVQELLELVEMTEYAHVKAQFLSGGQQQRVALARVLALEPKVLLLDEPFSQIDTFRRNNLRRNLFKHLKAHNITCIFATHDSTDILSFADQVAVMKQGQIIRQDTPHGLYQNPQTYEIASLLGEVSEIPERFLDDPGSSKTVLLFPDQLQTTAQSRLQPTVVKSYYNGSGYLVEAVYEKGKVFFENPHFLEAGTVVSLVRKTTR</sequence>
<evidence type="ECO:0000259" key="4">
    <source>
        <dbReference type="PROSITE" id="PS50893"/>
    </source>
</evidence>
<dbReference type="OrthoDB" id="9802264at2"/>
<keyword evidence="6" id="KW-1185">Reference proteome</keyword>
<dbReference type="AlphaFoldDB" id="A0A1G5FS35"/>
<dbReference type="GO" id="GO:0016887">
    <property type="term" value="F:ATP hydrolysis activity"/>
    <property type="evidence" value="ECO:0007669"/>
    <property type="project" value="InterPro"/>
</dbReference>
<protein>
    <submittedName>
        <fullName evidence="5">ABC-type Fe3+/spermidine/putrescine transport systems, ATPase components</fullName>
    </submittedName>
</protein>
<dbReference type="STRING" id="490189.SAMN02927903_01384"/>
<evidence type="ECO:0000256" key="3">
    <source>
        <dbReference type="ARBA" id="ARBA00022840"/>
    </source>
</evidence>
<evidence type="ECO:0000313" key="6">
    <source>
        <dbReference type="Proteomes" id="UP000199354"/>
    </source>
</evidence>
<reference evidence="5 6" key="1">
    <citation type="submission" date="2016-10" db="EMBL/GenBank/DDBJ databases">
        <authorList>
            <person name="de Groot N.N."/>
        </authorList>
    </citation>
    <scope>NUCLEOTIDE SEQUENCE [LARGE SCALE GENOMIC DNA]</scope>
    <source>
        <strain evidence="5 6">CGMCC 1.7031</strain>
    </source>
</reference>
<dbReference type="PROSITE" id="PS00211">
    <property type="entry name" value="ABC_TRANSPORTER_1"/>
    <property type="match status" value="1"/>
</dbReference>
<dbReference type="SMART" id="SM00382">
    <property type="entry name" value="AAA"/>
    <property type="match status" value="1"/>
</dbReference>
<proteinExistence type="predicted"/>
<dbReference type="GO" id="GO:0005524">
    <property type="term" value="F:ATP binding"/>
    <property type="evidence" value="ECO:0007669"/>
    <property type="project" value="UniProtKB-KW"/>
</dbReference>
<dbReference type="InterPro" id="IPR003593">
    <property type="entry name" value="AAA+_ATPase"/>
</dbReference>
<dbReference type="RefSeq" id="WP_091141561.1">
    <property type="nucleotide sequence ID" value="NZ_FMVF01000005.1"/>
</dbReference>
<evidence type="ECO:0000313" key="5">
    <source>
        <dbReference type="EMBL" id="SCY41964.1"/>
    </source>
</evidence>
<evidence type="ECO:0000256" key="1">
    <source>
        <dbReference type="ARBA" id="ARBA00022448"/>
    </source>
</evidence>
<dbReference type="PANTHER" id="PTHR42781">
    <property type="entry name" value="SPERMIDINE/PUTRESCINE IMPORT ATP-BINDING PROTEIN POTA"/>
    <property type="match status" value="1"/>
</dbReference>
<keyword evidence="3" id="KW-0067">ATP-binding</keyword>
<dbReference type="InterPro" id="IPR050093">
    <property type="entry name" value="ABC_SmlMolc_Importer"/>
</dbReference>